<protein>
    <submittedName>
        <fullName evidence="2">Uncharacterized protein</fullName>
    </submittedName>
</protein>
<dbReference type="GeneID" id="85441568"/>
<evidence type="ECO:0000256" key="1">
    <source>
        <dbReference type="SAM" id="MobiDB-lite"/>
    </source>
</evidence>
<dbReference type="Proteomes" id="UP001230504">
    <property type="component" value="Unassembled WGS sequence"/>
</dbReference>
<organism evidence="2 3">
    <name type="scientific">Colletotrichum navitas</name>
    <dbReference type="NCBI Taxonomy" id="681940"/>
    <lineage>
        <taxon>Eukaryota</taxon>
        <taxon>Fungi</taxon>
        <taxon>Dikarya</taxon>
        <taxon>Ascomycota</taxon>
        <taxon>Pezizomycotina</taxon>
        <taxon>Sordariomycetes</taxon>
        <taxon>Hypocreomycetidae</taxon>
        <taxon>Glomerellales</taxon>
        <taxon>Glomerellaceae</taxon>
        <taxon>Colletotrichum</taxon>
        <taxon>Colletotrichum graminicola species complex</taxon>
    </lineage>
</organism>
<feature type="region of interest" description="Disordered" evidence="1">
    <location>
        <begin position="23"/>
        <end position="50"/>
    </location>
</feature>
<feature type="compositionally biased region" description="Low complexity" evidence="1">
    <location>
        <begin position="25"/>
        <end position="38"/>
    </location>
</feature>
<evidence type="ECO:0000313" key="2">
    <source>
        <dbReference type="EMBL" id="KAK1595352.1"/>
    </source>
</evidence>
<dbReference type="RefSeq" id="XP_060416399.1">
    <property type="nucleotide sequence ID" value="XM_060557328.1"/>
</dbReference>
<accession>A0AAD8V5U1</accession>
<gene>
    <name evidence="2" type="ORF">LY79DRAFT_547472</name>
</gene>
<dbReference type="EMBL" id="JAHLJV010000016">
    <property type="protein sequence ID" value="KAK1595352.1"/>
    <property type="molecule type" value="Genomic_DNA"/>
</dbReference>
<comment type="caution">
    <text evidence="2">The sequence shown here is derived from an EMBL/GenBank/DDBJ whole genome shotgun (WGS) entry which is preliminary data.</text>
</comment>
<sequence>MTRQEQTVTEIGCVALPCTKATTLRTASSPSGRPSSTSMQRGLYPSNHEANHTALNSSSFPFHDIDPLLLESKHCSFRAKARRYSTRQSVGTQHAEDDLSVASRRTLLNTPLYMSKDTRQKPREEAATLLSFWFSSSSTVAAQEVYIAAP</sequence>
<name>A0AAD8V5U1_9PEZI</name>
<evidence type="ECO:0000313" key="3">
    <source>
        <dbReference type="Proteomes" id="UP001230504"/>
    </source>
</evidence>
<keyword evidence="3" id="KW-1185">Reference proteome</keyword>
<reference evidence="2" key="1">
    <citation type="submission" date="2021-06" db="EMBL/GenBank/DDBJ databases">
        <title>Comparative genomics, transcriptomics and evolutionary studies reveal genomic signatures of adaptation to plant cell wall in hemibiotrophic fungi.</title>
        <authorList>
            <consortium name="DOE Joint Genome Institute"/>
            <person name="Baroncelli R."/>
            <person name="Diaz J.F."/>
            <person name="Benocci T."/>
            <person name="Peng M."/>
            <person name="Battaglia E."/>
            <person name="Haridas S."/>
            <person name="Andreopoulos W."/>
            <person name="Labutti K."/>
            <person name="Pangilinan J."/>
            <person name="Floch G.L."/>
            <person name="Makela M.R."/>
            <person name="Henrissat B."/>
            <person name="Grigoriev I.V."/>
            <person name="Crouch J.A."/>
            <person name="De Vries R.P."/>
            <person name="Sukno S.A."/>
            <person name="Thon M.R."/>
        </authorList>
    </citation>
    <scope>NUCLEOTIDE SEQUENCE</scope>
    <source>
        <strain evidence="2">CBS 125086</strain>
    </source>
</reference>
<proteinExistence type="predicted"/>
<dbReference type="AlphaFoldDB" id="A0AAD8V5U1"/>